<proteinExistence type="predicted"/>
<organism evidence="2 5">
    <name type="scientific">Halanaeroarchaeum sulfurireducens</name>
    <dbReference type="NCBI Taxonomy" id="1604004"/>
    <lineage>
        <taxon>Archaea</taxon>
        <taxon>Methanobacteriati</taxon>
        <taxon>Methanobacteriota</taxon>
        <taxon>Stenosarchaea group</taxon>
        <taxon>Halobacteria</taxon>
        <taxon>Halobacteriales</taxon>
        <taxon>Halobacteriaceae</taxon>
        <taxon>Halanaeroarchaeum</taxon>
    </lineage>
</organism>
<keyword evidence="5" id="KW-1185">Reference proteome</keyword>
<evidence type="ECO:0000313" key="2">
    <source>
        <dbReference type="EMBL" id="AKH97147.1"/>
    </source>
</evidence>
<feature type="region of interest" description="Disordered" evidence="1">
    <location>
        <begin position="1"/>
        <end position="37"/>
    </location>
</feature>
<evidence type="ECO:0000313" key="4">
    <source>
        <dbReference type="Proteomes" id="UP000060390"/>
    </source>
</evidence>
<evidence type="ECO:0000313" key="3">
    <source>
        <dbReference type="EMBL" id="ALG81548.1"/>
    </source>
</evidence>
<dbReference type="PATRIC" id="fig|1604004.4.peg.681"/>
<dbReference type="Proteomes" id="UP000069906">
    <property type="component" value="Chromosome"/>
</dbReference>
<reference evidence="4" key="2">
    <citation type="submission" date="2015-05" db="EMBL/GenBank/DDBJ databases">
        <title>Complete genome sequence of Halanaeroarchaeum sulfurireducens type strain M27-SA2, a sulfate-reducer haloarchaeon from marine anoxic lake Medee.</title>
        <authorList>
            <person name="Messina E."/>
            <person name="Kublanov I.V."/>
            <person name="Toshchakov S."/>
            <person name="Arcadi E."/>
            <person name="La Spada G."/>
            <person name="La Cono V."/>
            <person name="Yakimov M.M."/>
        </authorList>
    </citation>
    <scope>NUCLEOTIDE SEQUENCE [LARGE SCALE GENOMIC DNA]</scope>
    <source>
        <strain evidence="4">M27-SA2</strain>
    </source>
</reference>
<dbReference type="KEGG" id="hsu:HLASF_0651"/>
<dbReference type="KEGG" id="hsf:HLASA_0647"/>
<name>A0A0F7P8T5_9EURY</name>
<sequence>MATKWHDSLPTDWDDAPSDPPETDTDPVIEPHGDGVMMRPRQAAVDDRKTAAHVYSAYVVCDERALTALGEEAV</sequence>
<dbReference type="EMBL" id="CP011564">
    <property type="protein sequence ID" value="ALG81548.1"/>
    <property type="molecule type" value="Genomic_DNA"/>
</dbReference>
<dbReference type="RefSeq" id="WP_050047942.1">
    <property type="nucleotide sequence ID" value="NZ_CP008874.1"/>
</dbReference>
<evidence type="ECO:0000313" key="5">
    <source>
        <dbReference type="Proteomes" id="UP000069906"/>
    </source>
</evidence>
<gene>
    <name evidence="3" type="ORF">HLASA_0647</name>
    <name evidence="2" type="ORF">HLASF_0651</name>
</gene>
<evidence type="ECO:0000256" key="1">
    <source>
        <dbReference type="SAM" id="MobiDB-lite"/>
    </source>
</evidence>
<reference evidence="3 4" key="3">
    <citation type="journal article" date="2016" name="Stand. Genomic Sci.">
        <title>Complete genome sequence of 'Halanaeroarchaeum sulfurireducens' M27-SA2, a sulfur-reducing and acetate-oxidizing haloarchaeon from the deep-sea hypersaline anoxic lake Medee.</title>
        <authorList>
            <person name="Messina E."/>
            <person name="Sorokin D.Y."/>
            <person name="Kublanov I.V."/>
            <person name="Toshchakov S."/>
            <person name="Lopatina A."/>
            <person name="Arcadi E."/>
            <person name="Smedile F."/>
            <person name="La Spada G."/>
            <person name="La Cono V."/>
            <person name="Yakimov M.M."/>
        </authorList>
    </citation>
    <scope>NUCLEOTIDE SEQUENCE [LARGE SCALE GENOMIC DNA]</scope>
    <source>
        <strain evidence="3 4">M27-SA2</strain>
    </source>
</reference>
<feature type="compositionally biased region" description="Acidic residues" evidence="1">
    <location>
        <begin position="12"/>
        <end position="27"/>
    </location>
</feature>
<dbReference type="AlphaFoldDB" id="A0A0F7P8T5"/>
<dbReference type="Proteomes" id="UP000060390">
    <property type="component" value="Chromosome"/>
</dbReference>
<accession>A0A0F7P8T5</accession>
<dbReference type="EMBL" id="CP008874">
    <property type="protein sequence ID" value="AKH97147.1"/>
    <property type="molecule type" value="Genomic_DNA"/>
</dbReference>
<dbReference type="HOGENOM" id="CLU_2678745_0_0_2"/>
<dbReference type="STRING" id="1604004.HLASA_0647"/>
<dbReference type="GeneID" id="26010011"/>
<reference evidence="2 5" key="1">
    <citation type="journal article" date="2015" name="ISME J.">
        <title>Elemental sulfur and acetate can support life of a novel strictly anaerobic haloarchaeon.</title>
        <authorList>
            <person name="Sorokin D.Y."/>
            <person name="Kublanov I.V."/>
            <person name="Gavrilov S.N."/>
            <person name="Rojo D."/>
            <person name="Roman P."/>
            <person name="Golyshin P.N."/>
            <person name="Slepak V.Z."/>
            <person name="Smedile F."/>
            <person name="Ferrer M."/>
            <person name="Messina E."/>
            <person name="La Cono V."/>
            <person name="Yakimov M.M."/>
        </authorList>
    </citation>
    <scope>NUCLEOTIDE SEQUENCE [LARGE SCALE GENOMIC DNA]</scope>
    <source>
        <strain evidence="2 5">HSR2</strain>
    </source>
</reference>
<protein>
    <submittedName>
        <fullName evidence="2">Uncharacterized protein</fullName>
    </submittedName>
</protein>